<keyword evidence="3" id="KW-0997">Cell inner membrane</keyword>
<feature type="domain" description="TRAP C4-dicarboxylate transport system permease DctM subunit" evidence="8">
    <location>
        <begin position="6"/>
        <end position="414"/>
    </location>
</feature>
<evidence type="ECO:0000256" key="7">
    <source>
        <dbReference type="SAM" id="Phobius"/>
    </source>
</evidence>
<feature type="transmembrane region" description="Helical" evidence="7">
    <location>
        <begin position="267"/>
        <end position="292"/>
    </location>
</feature>
<feature type="transmembrane region" description="Helical" evidence="7">
    <location>
        <begin position="134"/>
        <end position="158"/>
    </location>
</feature>
<reference evidence="9" key="1">
    <citation type="journal article" date="2021" name="PeerJ">
        <title>Extensive microbial diversity within the chicken gut microbiome revealed by metagenomics and culture.</title>
        <authorList>
            <person name="Gilroy R."/>
            <person name="Ravi A."/>
            <person name="Getino M."/>
            <person name="Pursley I."/>
            <person name="Horton D.L."/>
            <person name="Alikhan N.F."/>
            <person name="Baker D."/>
            <person name="Gharbi K."/>
            <person name="Hall N."/>
            <person name="Watson M."/>
            <person name="Adriaenssens E.M."/>
            <person name="Foster-Nyarko E."/>
            <person name="Jarju S."/>
            <person name="Secka A."/>
            <person name="Antonio M."/>
            <person name="Oren A."/>
            <person name="Chaudhuri R.R."/>
            <person name="La Ragione R."/>
            <person name="Hildebrand F."/>
            <person name="Pallen M.J."/>
        </authorList>
    </citation>
    <scope>NUCLEOTIDE SEQUENCE</scope>
    <source>
        <strain evidence="9">ChiGjej4B4-12881</strain>
    </source>
</reference>
<feature type="transmembrane region" description="Helical" evidence="7">
    <location>
        <begin position="212"/>
        <end position="233"/>
    </location>
</feature>
<dbReference type="NCBIfam" id="TIGR00786">
    <property type="entry name" value="dctM"/>
    <property type="match status" value="1"/>
</dbReference>
<evidence type="ECO:0000256" key="4">
    <source>
        <dbReference type="ARBA" id="ARBA00022692"/>
    </source>
</evidence>
<feature type="transmembrane region" description="Helical" evidence="7">
    <location>
        <begin position="93"/>
        <end position="122"/>
    </location>
</feature>
<evidence type="ECO:0000256" key="3">
    <source>
        <dbReference type="ARBA" id="ARBA00022519"/>
    </source>
</evidence>
<evidence type="ECO:0000256" key="1">
    <source>
        <dbReference type="ARBA" id="ARBA00004429"/>
    </source>
</evidence>
<feature type="transmembrane region" description="Helical" evidence="7">
    <location>
        <begin position="239"/>
        <end position="255"/>
    </location>
</feature>
<dbReference type="AlphaFoldDB" id="A0A9D1W6V6"/>
<dbReference type="Pfam" id="PF06808">
    <property type="entry name" value="DctM"/>
    <property type="match status" value="1"/>
</dbReference>
<evidence type="ECO:0000313" key="10">
    <source>
        <dbReference type="Proteomes" id="UP000886780"/>
    </source>
</evidence>
<accession>A0A9D1W6V6</accession>
<dbReference type="PIRSF" id="PIRSF006066">
    <property type="entry name" value="HI0050"/>
    <property type="match status" value="1"/>
</dbReference>
<evidence type="ECO:0000259" key="8">
    <source>
        <dbReference type="Pfam" id="PF06808"/>
    </source>
</evidence>
<gene>
    <name evidence="9" type="ORF">IAA28_08905</name>
</gene>
<reference evidence="9" key="2">
    <citation type="submission" date="2021-04" db="EMBL/GenBank/DDBJ databases">
        <authorList>
            <person name="Gilroy R."/>
        </authorList>
    </citation>
    <scope>NUCLEOTIDE SEQUENCE</scope>
    <source>
        <strain evidence="9">ChiGjej4B4-12881</strain>
    </source>
</reference>
<dbReference type="EMBL" id="DXEU01000159">
    <property type="protein sequence ID" value="HIX52907.1"/>
    <property type="molecule type" value="Genomic_DNA"/>
</dbReference>
<evidence type="ECO:0000256" key="5">
    <source>
        <dbReference type="ARBA" id="ARBA00022989"/>
    </source>
</evidence>
<comment type="caution">
    <text evidence="9">The sequence shown here is derived from an EMBL/GenBank/DDBJ whole genome shotgun (WGS) entry which is preliminary data.</text>
</comment>
<dbReference type="PANTHER" id="PTHR33362">
    <property type="entry name" value="SIALIC ACID TRAP TRANSPORTER PERMEASE PROTEIN SIAT-RELATED"/>
    <property type="match status" value="1"/>
</dbReference>
<evidence type="ECO:0000256" key="2">
    <source>
        <dbReference type="ARBA" id="ARBA00022475"/>
    </source>
</evidence>
<dbReference type="InterPro" id="IPR010656">
    <property type="entry name" value="DctM"/>
</dbReference>
<dbReference type="GO" id="GO:0005886">
    <property type="term" value="C:plasma membrane"/>
    <property type="evidence" value="ECO:0007669"/>
    <property type="project" value="UniProtKB-SubCell"/>
</dbReference>
<organism evidence="9 10">
    <name type="scientific">Candidatus Lachnoclostridium stercoripullorum</name>
    <dbReference type="NCBI Taxonomy" id="2838635"/>
    <lineage>
        <taxon>Bacteria</taxon>
        <taxon>Bacillati</taxon>
        <taxon>Bacillota</taxon>
        <taxon>Clostridia</taxon>
        <taxon>Lachnospirales</taxon>
        <taxon>Lachnospiraceae</taxon>
    </lineage>
</organism>
<keyword evidence="6 7" id="KW-0472">Membrane</keyword>
<dbReference type="PANTHER" id="PTHR33362:SF3">
    <property type="entry name" value="SIALIC ACID TRAP TRANSPORTER PERMEASE PROTEIN SIAT"/>
    <property type="match status" value="1"/>
</dbReference>
<evidence type="ECO:0000256" key="6">
    <source>
        <dbReference type="ARBA" id="ARBA00023136"/>
    </source>
</evidence>
<proteinExistence type="predicted"/>
<name>A0A9D1W6V6_9FIRM</name>
<protein>
    <submittedName>
        <fullName evidence="9">TRAP transporter large permease</fullName>
    </submittedName>
</protein>
<keyword evidence="4 7" id="KW-0812">Transmembrane</keyword>
<feature type="transmembrane region" description="Helical" evidence="7">
    <location>
        <begin position="170"/>
        <end position="191"/>
    </location>
</feature>
<dbReference type="Proteomes" id="UP000886780">
    <property type="component" value="Unassembled WGS sequence"/>
</dbReference>
<feature type="transmembrane region" description="Helical" evidence="7">
    <location>
        <begin position="353"/>
        <end position="375"/>
    </location>
</feature>
<comment type="subcellular location">
    <subcellularLocation>
        <location evidence="1">Cell inner membrane</location>
        <topology evidence="1">Multi-pass membrane protein</topology>
    </subcellularLocation>
</comment>
<feature type="transmembrane region" description="Helical" evidence="7">
    <location>
        <begin position="6"/>
        <end position="32"/>
    </location>
</feature>
<dbReference type="GO" id="GO:0022857">
    <property type="term" value="F:transmembrane transporter activity"/>
    <property type="evidence" value="ECO:0007669"/>
    <property type="project" value="TreeGrafter"/>
</dbReference>
<keyword evidence="5 7" id="KW-1133">Transmembrane helix</keyword>
<feature type="transmembrane region" description="Helical" evidence="7">
    <location>
        <begin position="395"/>
        <end position="419"/>
    </location>
</feature>
<feature type="transmembrane region" description="Helical" evidence="7">
    <location>
        <begin position="53"/>
        <end position="73"/>
    </location>
</feature>
<keyword evidence="2" id="KW-1003">Cell membrane</keyword>
<feature type="transmembrane region" description="Helical" evidence="7">
    <location>
        <begin position="312"/>
        <end position="341"/>
    </location>
</feature>
<evidence type="ECO:0000313" key="9">
    <source>
        <dbReference type="EMBL" id="HIX52907.1"/>
    </source>
</evidence>
<sequence length="424" mass="44673">MTAVLFISMVILLILGVPIAFVLVGSSALALVADGGTNLSIIIQRMFSGTGSFTLLAIPFFVLAGNLMSAGGISRRLVNLCNSFLGHIPGGLAMVAVATCAFFAAISGSSAATAAAVGAIIIPEMLKHKYDRNFAAATIASSAELGVIIPPSIGLIQYGVAAEQSIGELFMAGFLPGLFICATLMAVAHILAKKQGFIPTEKSTGAEKVQSFKEAILAILMPVIILGGIYSGFFTPTEAAVVAVFYGLVVGVFVYREIKIQDLGKIFYDSVITMATVCLIMSASTIFGWILAREQVPQALAQTFLSISSSKYVFLILINIMLLIVGCFCEAGAAMVILAPLLAPIAQTLGIDLIHFGIIMMTNLAIGMMTPPVGVNLYVVCDSAKVKIEGMMKYLMIYFGVLVVDLMIVTFVPPLSLLIPGLFQ</sequence>
<dbReference type="InterPro" id="IPR004681">
    <property type="entry name" value="TRAP_DctM"/>
</dbReference>